<name>A0A9D9EAP6_9BACT</name>
<dbReference type="AlphaFoldDB" id="A0A9D9EAP6"/>
<dbReference type="Proteomes" id="UP000823619">
    <property type="component" value="Unassembled WGS sequence"/>
</dbReference>
<evidence type="ECO:0000313" key="2">
    <source>
        <dbReference type="Proteomes" id="UP000823619"/>
    </source>
</evidence>
<accession>A0A9D9EAP6</accession>
<evidence type="ECO:0000313" key="1">
    <source>
        <dbReference type="EMBL" id="MBO8444441.1"/>
    </source>
</evidence>
<protein>
    <submittedName>
        <fullName evidence="1">Uncharacterized protein</fullName>
    </submittedName>
</protein>
<gene>
    <name evidence="1" type="ORF">IAC23_01920</name>
</gene>
<sequence length="118" mass="13050">MMKRLLRNTSAFFLLVLFIGFWSSTHLFYHTHIVDGQIIVHSHPFGNSSSGHTSQELKLISILSVFLATPADCGGLLPGHSPVIAARLRFPCPEGHIKDFPVHYNGLRAPPSQVITFS</sequence>
<proteinExistence type="predicted"/>
<reference evidence="1" key="2">
    <citation type="journal article" date="2021" name="PeerJ">
        <title>Extensive microbial diversity within the chicken gut microbiome revealed by metagenomics and culture.</title>
        <authorList>
            <person name="Gilroy R."/>
            <person name="Ravi A."/>
            <person name="Getino M."/>
            <person name="Pursley I."/>
            <person name="Horton D.L."/>
            <person name="Alikhan N.F."/>
            <person name="Baker D."/>
            <person name="Gharbi K."/>
            <person name="Hall N."/>
            <person name="Watson M."/>
            <person name="Adriaenssens E.M."/>
            <person name="Foster-Nyarko E."/>
            <person name="Jarju S."/>
            <person name="Secka A."/>
            <person name="Antonio M."/>
            <person name="Oren A."/>
            <person name="Chaudhuri R.R."/>
            <person name="La Ragione R."/>
            <person name="Hildebrand F."/>
            <person name="Pallen M.J."/>
        </authorList>
    </citation>
    <scope>NUCLEOTIDE SEQUENCE</scope>
    <source>
        <strain evidence="1">D5-748</strain>
    </source>
</reference>
<organism evidence="1 2">
    <name type="scientific">Candidatus Cryptobacteroides merdavium</name>
    <dbReference type="NCBI Taxonomy" id="2840769"/>
    <lineage>
        <taxon>Bacteria</taxon>
        <taxon>Pseudomonadati</taxon>
        <taxon>Bacteroidota</taxon>
        <taxon>Bacteroidia</taxon>
        <taxon>Bacteroidales</taxon>
        <taxon>Candidatus Cryptobacteroides</taxon>
    </lineage>
</organism>
<comment type="caution">
    <text evidence="1">The sequence shown here is derived from an EMBL/GenBank/DDBJ whole genome shotgun (WGS) entry which is preliminary data.</text>
</comment>
<reference evidence="1" key="1">
    <citation type="submission" date="2020-10" db="EMBL/GenBank/DDBJ databases">
        <authorList>
            <person name="Gilroy R."/>
        </authorList>
    </citation>
    <scope>NUCLEOTIDE SEQUENCE</scope>
    <source>
        <strain evidence="1">D5-748</strain>
    </source>
</reference>
<dbReference type="EMBL" id="JADIMO010000023">
    <property type="protein sequence ID" value="MBO8444441.1"/>
    <property type="molecule type" value="Genomic_DNA"/>
</dbReference>